<dbReference type="EMBL" id="ACHB01000090">
    <property type="protein sequence ID" value="EEI90537.1"/>
    <property type="molecule type" value="Genomic_DNA"/>
</dbReference>
<dbReference type="SUPFAM" id="SSF56801">
    <property type="entry name" value="Acetyl-CoA synthetase-like"/>
    <property type="match status" value="1"/>
</dbReference>
<dbReference type="Proteomes" id="UP000006241">
    <property type="component" value="Unassembled WGS sequence"/>
</dbReference>
<dbReference type="AlphaFoldDB" id="C2G2P7"/>
<dbReference type="RefSeq" id="WP_003002877.1">
    <property type="nucleotide sequence ID" value="NZ_GG668630.1"/>
</dbReference>
<name>C2G2P7_SPHSI</name>
<organism evidence="1 2">
    <name type="scientific">Sphingobacterium spiritivorum ATCC 33300</name>
    <dbReference type="NCBI Taxonomy" id="525372"/>
    <lineage>
        <taxon>Bacteria</taxon>
        <taxon>Pseudomonadati</taxon>
        <taxon>Bacteroidota</taxon>
        <taxon>Sphingobacteriia</taxon>
        <taxon>Sphingobacteriales</taxon>
        <taxon>Sphingobacteriaceae</taxon>
        <taxon>Sphingobacterium</taxon>
    </lineage>
</organism>
<proteinExistence type="predicted"/>
<evidence type="ECO:0000313" key="2">
    <source>
        <dbReference type="Proteomes" id="UP000006241"/>
    </source>
</evidence>
<protein>
    <submittedName>
        <fullName evidence="1">Uncharacterized protein</fullName>
    </submittedName>
</protein>
<accession>C2G2P7</accession>
<dbReference type="HOGENOM" id="CLU_043257_0_0_10"/>
<evidence type="ECO:0000313" key="1">
    <source>
        <dbReference type="EMBL" id="EEI90537.1"/>
    </source>
</evidence>
<gene>
    <name evidence="1" type="ORF">HMPREF0765_3853</name>
</gene>
<comment type="caution">
    <text evidence="1">The sequence shown here is derived from an EMBL/GenBank/DDBJ whole genome shotgun (WGS) entry which is preliminary data.</text>
</comment>
<reference evidence="1 2" key="1">
    <citation type="submission" date="2009-01" db="EMBL/GenBank/DDBJ databases">
        <authorList>
            <person name="Qin X."/>
            <person name="Bachman B."/>
            <person name="Battles P."/>
            <person name="Bell A."/>
            <person name="Bess C."/>
            <person name="Bickham C."/>
            <person name="Chaboub L."/>
            <person name="Chen D."/>
            <person name="Coyle M."/>
            <person name="Deiros D.R."/>
            <person name="Dinh H."/>
            <person name="Forbes L."/>
            <person name="Fowler G."/>
            <person name="Francisco L."/>
            <person name="Fu Q."/>
            <person name="Gubbala S."/>
            <person name="Hale W."/>
            <person name="Han Y."/>
            <person name="Hemphill L."/>
            <person name="Highlander S.K."/>
            <person name="Hirani K."/>
            <person name="Hogues M."/>
            <person name="Jackson L."/>
            <person name="Jakkamsetti A."/>
            <person name="Javaid M."/>
            <person name="Jiang H."/>
            <person name="Korchina V."/>
            <person name="Kovar C."/>
            <person name="Lara F."/>
            <person name="Lee S."/>
            <person name="Mata R."/>
            <person name="Mathew T."/>
            <person name="Moen C."/>
            <person name="Morales K."/>
            <person name="Munidasa M."/>
            <person name="Nazareth L."/>
            <person name="Ngo R."/>
            <person name="Nguyen L."/>
            <person name="Okwuonu G."/>
            <person name="Ongeri F."/>
            <person name="Patil S."/>
            <person name="Petrosino J."/>
            <person name="Pham C."/>
            <person name="Pham P."/>
            <person name="Pu L.-L."/>
            <person name="Puazo M."/>
            <person name="Raj R."/>
            <person name="Reid J."/>
            <person name="Rouhana J."/>
            <person name="Saada N."/>
            <person name="Shang Y."/>
            <person name="Simmons D."/>
            <person name="Thornton R."/>
            <person name="Warren J."/>
            <person name="Weissenberger G."/>
            <person name="Zhang J."/>
            <person name="Zhang L."/>
            <person name="Zhou C."/>
            <person name="Zhu D."/>
            <person name="Muzny D."/>
            <person name="Worley K."/>
            <person name="Gibbs R."/>
        </authorList>
    </citation>
    <scope>NUCLEOTIDE SEQUENCE [LARGE SCALE GENOMIC DNA]</scope>
    <source>
        <strain evidence="1 2">ATCC 33300</strain>
    </source>
</reference>
<sequence length="190" mass="21672">MVDDLIKSSEQPESGYFLYNHADLFTALQRLKQKNTKTILFGVTYALLDFVETYEIDFPKLIIMETGGMKGKRKEMIREEVHDLLREGFNVPAIHSEYGMTELLSQGYSYGKGIFQHPNWMKILIRDTNDPLTLIENSRTGAINVIDLANIYSCSFIATQDLGKIYPDGSFEVLGRFDQSDIRGCNLLVQ</sequence>